<reference evidence="2" key="1">
    <citation type="journal article" date="2019" name="Int. J. Syst. Evol. Microbiol.">
        <title>The Global Catalogue of Microorganisms (GCM) 10K type strain sequencing project: providing services to taxonomists for standard genome sequencing and annotation.</title>
        <authorList>
            <consortium name="The Broad Institute Genomics Platform"/>
            <consortium name="The Broad Institute Genome Sequencing Center for Infectious Disease"/>
            <person name="Wu L."/>
            <person name="Ma J."/>
        </authorList>
    </citation>
    <scope>NUCLEOTIDE SEQUENCE [LARGE SCALE GENOMIC DNA]</scope>
    <source>
        <strain evidence="2">CCUG 62974</strain>
    </source>
</reference>
<evidence type="ECO:0000313" key="2">
    <source>
        <dbReference type="Proteomes" id="UP001597024"/>
    </source>
</evidence>
<protein>
    <submittedName>
        <fullName evidence="1">Cytosine deaminase</fullName>
    </submittedName>
</protein>
<feature type="non-terminal residue" evidence="1">
    <location>
        <position position="83"/>
    </location>
</feature>
<accession>A0ABW3E899</accession>
<dbReference type="EMBL" id="JBHTHX010003080">
    <property type="protein sequence ID" value="MFD0891322.1"/>
    <property type="molecule type" value="Genomic_DNA"/>
</dbReference>
<dbReference type="SUPFAM" id="SSF51338">
    <property type="entry name" value="Composite domain of metallo-dependent hydrolases"/>
    <property type="match status" value="1"/>
</dbReference>
<dbReference type="Gene3D" id="3.20.20.140">
    <property type="entry name" value="Metal-dependent hydrolases"/>
    <property type="match status" value="1"/>
</dbReference>
<evidence type="ECO:0000313" key="1">
    <source>
        <dbReference type="EMBL" id="MFD0891322.1"/>
    </source>
</evidence>
<name>A0ABW3E899_9ACTN</name>
<keyword evidence="2" id="KW-1185">Reference proteome</keyword>
<sequence>MAQILFTHVRPHDVLVEDGRVVPLDRRTEECEVVDGSGLLALPAPVDAHIHPDKTTWGQPWLSRTPAGTLRDLIEGDVAARAG</sequence>
<comment type="caution">
    <text evidence="1">The sequence shown here is derived from an EMBL/GenBank/DDBJ whole genome shotgun (WGS) entry which is preliminary data.</text>
</comment>
<organism evidence="1 2">
    <name type="scientific">Streptosporangium algeriense</name>
    <dbReference type="NCBI Taxonomy" id="1682748"/>
    <lineage>
        <taxon>Bacteria</taxon>
        <taxon>Bacillati</taxon>
        <taxon>Actinomycetota</taxon>
        <taxon>Actinomycetes</taxon>
        <taxon>Streptosporangiales</taxon>
        <taxon>Streptosporangiaceae</taxon>
        <taxon>Streptosporangium</taxon>
    </lineage>
</organism>
<dbReference type="InterPro" id="IPR011059">
    <property type="entry name" value="Metal-dep_hydrolase_composite"/>
</dbReference>
<proteinExistence type="predicted"/>
<gene>
    <name evidence="1" type="ORF">ACFQ08_42810</name>
</gene>
<dbReference type="Proteomes" id="UP001597024">
    <property type="component" value="Unassembled WGS sequence"/>
</dbReference>
<dbReference type="Gene3D" id="2.30.40.10">
    <property type="entry name" value="Urease, subunit C, domain 1"/>
    <property type="match status" value="1"/>
</dbReference>